<accession>A0A9P6IJS0</accession>
<protein>
    <submittedName>
        <fullName evidence="1">Uncharacterized protein</fullName>
    </submittedName>
</protein>
<dbReference type="OrthoDB" id="1925287at2759"/>
<keyword evidence="2" id="KW-1185">Reference proteome</keyword>
<sequence>TVLVLNEHKFADIQMYECLIRFNEVRVFPMWTIDEALEMERAAEKKRKLYLESLRNDQHENISKEGQRSEQT</sequence>
<reference evidence="1" key="1">
    <citation type="journal article" date="2020" name="Fungal Divers.">
        <title>Resolving the Mortierellaceae phylogeny through synthesis of multi-gene phylogenetics and phylogenomics.</title>
        <authorList>
            <person name="Vandepol N."/>
            <person name="Liber J."/>
            <person name="Desiro A."/>
            <person name="Na H."/>
            <person name="Kennedy M."/>
            <person name="Barry K."/>
            <person name="Grigoriev I.V."/>
            <person name="Miller A.N."/>
            <person name="O'Donnell K."/>
            <person name="Stajich J.E."/>
            <person name="Bonito G."/>
        </authorList>
    </citation>
    <scope>NUCLEOTIDE SEQUENCE</scope>
    <source>
        <strain evidence="1">MES-2147</strain>
    </source>
</reference>
<name>A0A9P6IJS0_9FUNG</name>
<comment type="caution">
    <text evidence="1">The sequence shown here is derived from an EMBL/GenBank/DDBJ whole genome shotgun (WGS) entry which is preliminary data.</text>
</comment>
<evidence type="ECO:0000313" key="1">
    <source>
        <dbReference type="EMBL" id="KAF9926556.1"/>
    </source>
</evidence>
<feature type="non-terminal residue" evidence="1">
    <location>
        <position position="1"/>
    </location>
</feature>
<evidence type="ECO:0000313" key="2">
    <source>
        <dbReference type="Proteomes" id="UP000749646"/>
    </source>
</evidence>
<dbReference type="EMBL" id="JAAAHW010010400">
    <property type="protein sequence ID" value="KAF9926556.1"/>
    <property type="molecule type" value="Genomic_DNA"/>
</dbReference>
<gene>
    <name evidence="1" type="ORF">BGZ65_007229</name>
</gene>
<dbReference type="Proteomes" id="UP000749646">
    <property type="component" value="Unassembled WGS sequence"/>
</dbReference>
<dbReference type="AlphaFoldDB" id="A0A9P6IJS0"/>
<organism evidence="1 2">
    <name type="scientific">Modicella reniformis</name>
    <dbReference type="NCBI Taxonomy" id="1440133"/>
    <lineage>
        <taxon>Eukaryota</taxon>
        <taxon>Fungi</taxon>
        <taxon>Fungi incertae sedis</taxon>
        <taxon>Mucoromycota</taxon>
        <taxon>Mortierellomycotina</taxon>
        <taxon>Mortierellomycetes</taxon>
        <taxon>Mortierellales</taxon>
        <taxon>Mortierellaceae</taxon>
        <taxon>Modicella</taxon>
    </lineage>
</organism>
<proteinExistence type="predicted"/>